<evidence type="ECO:0000313" key="2">
    <source>
        <dbReference type="Proteomes" id="UP000176241"/>
    </source>
</evidence>
<comment type="caution">
    <text evidence="1">The sequence shown here is derived from an EMBL/GenBank/DDBJ whole genome shotgun (WGS) entry which is preliminary data.</text>
</comment>
<dbReference type="InterPro" id="IPR035069">
    <property type="entry name" value="TTHA1013/TTHA0281-like"/>
</dbReference>
<evidence type="ECO:0008006" key="3">
    <source>
        <dbReference type="Google" id="ProtNLM"/>
    </source>
</evidence>
<dbReference type="PANTHER" id="PTHR34504:SF4">
    <property type="entry name" value="ANTITOXIN HICB"/>
    <property type="match status" value="1"/>
</dbReference>
<dbReference type="Proteomes" id="UP000176241">
    <property type="component" value="Unassembled WGS sequence"/>
</dbReference>
<dbReference type="Gene3D" id="3.30.160.250">
    <property type="match status" value="1"/>
</dbReference>
<dbReference type="PANTHER" id="PTHR34504">
    <property type="entry name" value="ANTITOXIN HICB"/>
    <property type="match status" value="1"/>
</dbReference>
<name>A0A1G1XW01_9BACT</name>
<dbReference type="STRING" id="1797533.A2731_03325"/>
<protein>
    <recommendedName>
        <fullName evidence="3">HicB-like antitoxin of toxin-antitoxin system domain-containing protein</fullName>
    </recommendedName>
</protein>
<dbReference type="InterPro" id="IPR051404">
    <property type="entry name" value="TA_system_antitoxin"/>
</dbReference>
<gene>
    <name evidence="1" type="ORF">A2731_03325</name>
</gene>
<evidence type="ECO:0000313" key="1">
    <source>
        <dbReference type="EMBL" id="OGY44265.1"/>
    </source>
</evidence>
<reference evidence="1 2" key="1">
    <citation type="journal article" date="2016" name="Nat. Commun.">
        <title>Thousands of microbial genomes shed light on interconnected biogeochemical processes in an aquifer system.</title>
        <authorList>
            <person name="Anantharaman K."/>
            <person name="Brown C.T."/>
            <person name="Hug L.A."/>
            <person name="Sharon I."/>
            <person name="Castelle C.J."/>
            <person name="Probst A.J."/>
            <person name="Thomas B.C."/>
            <person name="Singh A."/>
            <person name="Wilkins M.J."/>
            <person name="Karaoz U."/>
            <person name="Brodie E.L."/>
            <person name="Williams K.H."/>
            <person name="Hubbard S.S."/>
            <person name="Banfield J.F."/>
        </authorList>
    </citation>
    <scope>NUCLEOTIDE SEQUENCE [LARGE SCALE GENOMIC DNA]</scope>
</reference>
<accession>A0A1G1XW01</accession>
<dbReference type="EMBL" id="MHIC01000030">
    <property type="protein sequence ID" value="OGY44265.1"/>
    <property type="molecule type" value="Genomic_DNA"/>
</dbReference>
<proteinExistence type="predicted"/>
<organism evidence="1 2">
    <name type="scientific">Candidatus Buchananbacteria bacterium RIFCSPHIGHO2_01_FULL_39_8</name>
    <dbReference type="NCBI Taxonomy" id="1797533"/>
    <lineage>
        <taxon>Bacteria</taxon>
        <taxon>Candidatus Buchananiibacteriota</taxon>
    </lineage>
</organism>
<sequence length="107" mass="12306">MSKKINKIYIFPKMNFITATNTVYPIRSLNLTYFLNLFNIIIAKSQNNFMKNSLFTVYIEQDEDGVFIGSVPSVPSCYAQGKTQEEMLDNLRDVLKLCLRNIDAKVV</sequence>
<dbReference type="AlphaFoldDB" id="A0A1G1XW01"/>
<dbReference type="SUPFAM" id="SSF143100">
    <property type="entry name" value="TTHA1013/TTHA0281-like"/>
    <property type="match status" value="1"/>
</dbReference>